<dbReference type="VEuPathDB" id="MicrosporidiaDB:THOM_0989"/>
<name>L7JX40_TRAHO</name>
<evidence type="ECO:0000313" key="2">
    <source>
        <dbReference type="Proteomes" id="UP000011185"/>
    </source>
</evidence>
<protein>
    <submittedName>
        <fullName evidence="1">Uncharacterized protein</fullName>
    </submittedName>
</protein>
<dbReference type="EMBL" id="JH993887">
    <property type="protein sequence ID" value="ELQ76038.1"/>
    <property type="molecule type" value="Genomic_DNA"/>
</dbReference>
<dbReference type="Proteomes" id="UP000011185">
    <property type="component" value="Unassembled WGS sequence"/>
</dbReference>
<feature type="non-terminal residue" evidence="1">
    <location>
        <position position="1"/>
    </location>
</feature>
<sequence>VRRVVLWFCNDEIKLNVLSLSFEEIVLHCHDSIIRNTDSVPDT</sequence>
<proteinExistence type="predicted"/>
<evidence type="ECO:0000313" key="1">
    <source>
        <dbReference type="EMBL" id="ELQ76038.1"/>
    </source>
</evidence>
<dbReference type="InParanoid" id="L7JX40"/>
<organism evidence="1 2">
    <name type="scientific">Trachipleistophora hominis</name>
    <name type="common">Microsporidian parasite</name>
    <dbReference type="NCBI Taxonomy" id="72359"/>
    <lineage>
        <taxon>Eukaryota</taxon>
        <taxon>Fungi</taxon>
        <taxon>Fungi incertae sedis</taxon>
        <taxon>Microsporidia</taxon>
        <taxon>Pleistophoridae</taxon>
        <taxon>Trachipleistophora</taxon>
    </lineage>
</organism>
<reference evidence="1 2" key="1">
    <citation type="journal article" date="2012" name="PLoS Pathog.">
        <title>The genome of the obligate intracellular parasite Trachipleistophora hominis: new insights into microsporidian genome dynamics and reductive evolution.</title>
        <authorList>
            <person name="Heinz E."/>
            <person name="Williams T.A."/>
            <person name="Nakjang S."/>
            <person name="Noel C.J."/>
            <person name="Swan D.C."/>
            <person name="Goldberg A.V."/>
            <person name="Harris S.R."/>
            <person name="Weinmaier T."/>
            <person name="Markert S."/>
            <person name="Becher D."/>
            <person name="Bernhardt J."/>
            <person name="Dagan T."/>
            <person name="Hacker C."/>
            <person name="Lucocq J.M."/>
            <person name="Schweder T."/>
            <person name="Rattei T."/>
            <person name="Hall N."/>
            <person name="Hirt R.P."/>
            <person name="Embley T.M."/>
        </authorList>
    </citation>
    <scope>NUCLEOTIDE SEQUENCE [LARGE SCALE GENOMIC DNA]</scope>
</reference>
<gene>
    <name evidence="1" type="ORF">THOM_0989</name>
</gene>
<accession>L7JX40</accession>
<dbReference type="HOGENOM" id="CLU_3244855_0_0_1"/>
<keyword evidence="2" id="KW-1185">Reference proteome</keyword>
<dbReference type="AlphaFoldDB" id="L7JX40"/>